<dbReference type="InterPro" id="IPR045249">
    <property type="entry name" value="HARBI1-like"/>
</dbReference>
<dbReference type="Proteomes" id="UP001231518">
    <property type="component" value="Chromosome 19"/>
</dbReference>
<accession>A0AAD7YWG9</accession>
<organism evidence="10 11">
    <name type="scientific">Mythimna separata</name>
    <name type="common">Oriental armyworm</name>
    <name type="synonym">Pseudaletia separata</name>
    <dbReference type="NCBI Taxonomy" id="271217"/>
    <lineage>
        <taxon>Eukaryota</taxon>
        <taxon>Metazoa</taxon>
        <taxon>Ecdysozoa</taxon>
        <taxon>Arthropoda</taxon>
        <taxon>Hexapoda</taxon>
        <taxon>Insecta</taxon>
        <taxon>Pterygota</taxon>
        <taxon>Neoptera</taxon>
        <taxon>Endopterygota</taxon>
        <taxon>Lepidoptera</taxon>
        <taxon>Glossata</taxon>
        <taxon>Ditrysia</taxon>
        <taxon>Noctuoidea</taxon>
        <taxon>Noctuidae</taxon>
        <taxon>Noctuinae</taxon>
        <taxon>Hadenini</taxon>
        <taxon>Mythimna</taxon>
    </lineage>
</organism>
<feature type="region of interest" description="Disordered" evidence="8">
    <location>
        <begin position="309"/>
        <end position="335"/>
    </location>
</feature>
<gene>
    <name evidence="10" type="ORF">PYW07_006660</name>
</gene>
<dbReference type="AlphaFoldDB" id="A0AAD7YWG9"/>
<keyword evidence="7" id="KW-0539">Nucleus</keyword>
<dbReference type="PANTHER" id="PTHR22930">
    <property type="match status" value="1"/>
</dbReference>
<reference evidence="10" key="1">
    <citation type="submission" date="2023-03" db="EMBL/GenBank/DDBJ databases">
        <title>Chromosome-level genomes of two armyworms, Mythimna separata and Mythimna loreyi, provide insights into the biosynthesis and reception of sex pheromones.</title>
        <authorList>
            <person name="Zhao H."/>
        </authorList>
    </citation>
    <scope>NUCLEOTIDE SEQUENCE</scope>
    <source>
        <strain evidence="10">BeijingLab</strain>
        <tissue evidence="10">Pupa</tissue>
    </source>
</reference>
<evidence type="ECO:0000256" key="5">
    <source>
        <dbReference type="ARBA" id="ARBA00022723"/>
    </source>
</evidence>
<comment type="cofactor">
    <cofactor evidence="1">
        <name>a divalent metal cation</name>
        <dbReference type="ChEBI" id="CHEBI:60240"/>
    </cofactor>
</comment>
<evidence type="ECO:0000256" key="4">
    <source>
        <dbReference type="ARBA" id="ARBA00022722"/>
    </source>
</evidence>
<comment type="caution">
    <text evidence="10">The sequence shown here is derived from an EMBL/GenBank/DDBJ whole genome shotgun (WGS) entry which is preliminary data.</text>
</comment>
<keyword evidence="4" id="KW-0540">Nuclease</keyword>
<comment type="subcellular location">
    <subcellularLocation>
        <location evidence="2">Nucleus</location>
    </subcellularLocation>
</comment>
<keyword evidence="6" id="KW-0378">Hydrolase</keyword>
<evidence type="ECO:0000256" key="1">
    <source>
        <dbReference type="ARBA" id="ARBA00001968"/>
    </source>
</evidence>
<keyword evidence="11" id="KW-1185">Reference proteome</keyword>
<evidence type="ECO:0000256" key="8">
    <source>
        <dbReference type="SAM" id="MobiDB-lite"/>
    </source>
</evidence>
<dbReference type="GO" id="GO:0046872">
    <property type="term" value="F:metal ion binding"/>
    <property type="evidence" value="ECO:0007669"/>
    <property type="project" value="UniProtKB-KW"/>
</dbReference>
<evidence type="ECO:0000256" key="3">
    <source>
        <dbReference type="ARBA" id="ARBA00006958"/>
    </source>
</evidence>
<dbReference type="EMBL" id="JARGEI010000007">
    <property type="protein sequence ID" value="KAJ8728964.1"/>
    <property type="molecule type" value="Genomic_DNA"/>
</dbReference>
<comment type="similarity">
    <text evidence="3">Belongs to the HARBI1 family.</text>
</comment>
<keyword evidence="5" id="KW-0479">Metal-binding</keyword>
<protein>
    <recommendedName>
        <fullName evidence="9">DDE Tnp4 domain-containing protein</fullName>
    </recommendedName>
</protein>
<dbReference type="Pfam" id="PF13359">
    <property type="entry name" value="DDE_Tnp_4"/>
    <property type="match status" value="1"/>
</dbReference>
<evidence type="ECO:0000256" key="7">
    <source>
        <dbReference type="ARBA" id="ARBA00023242"/>
    </source>
</evidence>
<feature type="domain" description="DDE Tnp4" evidence="9">
    <location>
        <begin position="177"/>
        <end position="296"/>
    </location>
</feature>
<evidence type="ECO:0000256" key="2">
    <source>
        <dbReference type="ARBA" id="ARBA00004123"/>
    </source>
</evidence>
<dbReference type="PANTHER" id="PTHR22930:SF289">
    <property type="entry name" value="DDE TNP4 DOMAIN-CONTAINING PROTEIN-RELATED"/>
    <property type="match status" value="1"/>
</dbReference>
<dbReference type="GO" id="GO:0005634">
    <property type="term" value="C:nucleus"/>
    <property type="evidence" value="ECO:0007669"/>
    <property type="project" value="UniProtKB-SubCell"/>
</dbReference>
<evidence type="ECO:0000256" key="6">
    <source>
        <dbReference type="ARBA" id="ARBA00022801"/>
    </source>
</evidence>
<sequence length="359" mass="41036">MARAVLLLEALDVEARRIESRNTARLRRCLRDQAKALNLPDAEFKAHYRLSKELFIDLCNELRPFLTRTRRKTKVTVECKVLTTLSFYATGSYQKPVGMSYLHGLCQASVSNAVKEVTIAMNTQRILTKYIRFPQTQQERNTIINGFSNKFGFPGVLGCIDCTHVALIQPTDHEESDLNIINVDASFGGATHDAYIWRNCEIQDHLQELHRRGQTIWLLGDSGYPLRPWLLTPIVNAEPDSPDEHYTNIHCLTRNTVERCIGVLKARWRCLLAHRVLHYDHLMVAMIVNACAVLHNICNKHRLPVPQLPSADTEGDLSSQVTPQIQQDAGAGDERQLLTRGRQQRDRIVQRLWSTRRLL</sequence>
<evidence type="ECO:0000313" key="11">
    <source>
        <dbReference type="Proteomes" id="UP001231518"/>
    </source>
</evidence>
<feature type="compositionally biased region" description="Polar residues" evidence="8">
    <location>
        <begin position="316"/>
        <end position="327"/>
    </location>
</feature>
<evidence type="ECO:0000259" key="9">
    <source>
        <dbReference type="Pfam" id="PF13359"/>
    </source>
</evidence>
<evidence type="ECO:0000313" key="10">
    <source>
        <dbReference type="EMBL" id="KAJ8728964.1"/>
    </source>
</evidence>
<name>A0AAD7YWG9_MYTSE</name>
<dbReference type="GO" id="GO:0004518">
    <property type="term" value="F:nuclease activity"/>
    <property type="evidence" value="ECO:0007669"/>
    <property type="project" value="UniProtKB-KW"/>
</dbReference>
<dbReference type="InterPro" id="IPR027806">
    <property type="entry name" value="HARBI1_dom"/>
</dbReference>
<proteinExistence type="inferred from homology"/>
<dbReference type="GO" id="GO:0016787">
    <property type="term" value="F:hydrolase activity"/>
    <property type="evidence" value="ECO:0007669"/>
    <property type="project" value="UniProtKB-KW"/>
</dbReference>